<proteinExistence type="predicted"/>
<sequence length="134" mass="13271">GMPDGTAAEGVLPEDVLLEGVLLTEGPLEGVLLKVRTPDGGPATGTPRNATRTPEGPGQADTAPTDVVLLPSPPSARAAASGREAGEPPLSPGAFPGGPYCVGPLCGVPLYGGGYVPIPVLDRRGAAVGTRVRS</sequence>
<organism evidence="2 3">
    <name type="scientific">Streptomyces carpinensis</name>
    <dbReference type="NCBI Taxonomy" id="66369"/>
    <lineage>
        <taxon>Bacteria</taxon>
        <taxon>Bacillati</taxon>
        <taxon>Actinomycetota</taxon>
        <taxon>Actinomycetes</taxon>
        <taxon>Kitasatosporales</taxon>
        <taxon>Streptomycetaceae</taxon>
        <taxon>Streptomyces</taxon>
    </lineage>
</organism>
<comment type="caution">
    <text evidence="2">The sequence shown here is derived from an EMBL/GenBank/DDBJ whole genome shotgun (WGS) entry which is preliminary data.</text>
</comment>
<protein>
    <submittedName>
        <fullName evidence="2">Uncharacterized protein</fullName>
    </submittedName>
</protein>
<name>A0ABV1WCB4_9ACTN</name>
<gene>
    <name evidence="2" type="ORF">ABT317_31050</name>
</gene>
<evidence type="ECO:0000313" key="3">
    <source>
        <dbReference type="Proteomes" id="UP001458415"/>
    </source>
</evidence>
<feature type="non-terminal residue" evidence="2">
    <location>
        <position position="1"/>
    </location>
</feature>
<dbReference type="Proteomes" id="UP001458415">
    <property type="component" value="Unassembled WGS sequence"/>
</dbReference>
<evidence type="ECO:0000256" key="1">
    <source>
        <dbReference type="SAM" id="MobiDB-lite"/>
    </source>
</evidence>
<evidence type="ECO:0000313" key="2">
    <source>
        <dbReference type="EMBL" id="MER6981292.1"/>
    </source>
</evidence>
<accession>A0ABV1WCB4</accession>
<reference evidence="2 3" key="1">
    <citation type="submission" date="2024-06" db="EMBL/GenBank/DDBJ databases">
        <title>The Natural Products Discovery Center: Release of the First 8490 Sequenced Strains for Exploring Actinobacteria Biosynthetic Diversity.</title>
        <authorList>
            <person name="Kalkreuter E."/>
            <person name="Kautsar S.A."/>
            <person name="Yang D."/>
            <person name="Bader C.D."/>
            <person name="Teijaro C.N."/>
            <person name="Fluegel L."/>
            <person name="Davis C.M."/>
            <person name="Simpson J.R."/>
            <person name="Lauterbach L."/>
            <person name="Steele A.D."/>
            <person name="Gui C."/>
            <person name="Meng S."/>
            <person name="Li G."/>
            <person name="Viehrig K."/>
            <person name="Ye F."/>
            <person name="Su P."/>
            <person name="Kiefer A.F."/>
            <person name="Nichols A."/>
            <person name="Cepeda A.J."/>
            <person name="Yan W."/>
            <person name="Fan B."/>
            <person name="Jiang Y."/>
            <person name="Adhikari A."/>
            <person name="Zheng C.-J."/>
            <person name="Schuster L."/>
            <person name="Cowan T.M."/>
            <person name="Smanski M.J."/>
            <person name="Chevrette M.G."/>
            <person name="De Carvalho L.P.S."/>
            <person name="Shen B."/>
        </authorList>
    </citation>
    <scope>NUCLEOTIDE SEQUENCE [LARGE SCALE GENOMIC DNA]</scope>
    <source>
        <strain evidence="2 3">NPDC000634</strain>
    </source>
</reference>
<dbReference type="EMBL" id="JBEPCU010000732">
    <property type="protein sequence ID" value="MER6981292.1"/>
    <property type="molecule type" value="Genomic_DNA"/>
</dbReference>
<keyword evidence="3" id="KW-1185">Reference proteome</keyword>
<feature type="region of interest" description="Disordered" evidence="1">
    <location>
        <begin position="33"/>
        <end position="92"/>
    </location>
</feature>